<dbReference type="AlphaFoldDB" id="A0A7R9K0Z2"/>
<keyword evidence="1" id="KW-0472">Membrane</keyword>
<name>A0A7R9K0Z2_TIMGE</name>
<feature type="transmembrane region" description="Helical" evidence="1">
    <location>
        <begin position="62"/>
        <end position="83"/>
    </location>
</feature>
<keyword evidence="1" id="KW-1133">Transmembrane helix</keyword>
<evidence type="ECO:0000256" key="1">
    <source>
        <dbReference type="SAM" id="Phobius"/>
    </source>
</evidence>
<evidence type="ECO:0008006" key="3">
    <source>
        <dbReference type="Google" id="ProtNLM"/>
    </source>
</evidence>
<feature type="transmembrane region" description="Helical" evidence="1">
    <location>
        <begin position="22"/>
        <end position="42"/>
    </location>
</feature>
<dbReference type="EMBL" id="OE841651">
    <property type="protein sequence ID" value="CAD7596637.1"/>
    <property type="molecule type" value="Genomic_DNA"/>
</dbReference>
<organism evidence="2">
    <name type="scientific">Timema genevievae</name>
    <name type="common">Walking stick</name>
    <dbReference type="NCBI Taxonomy" id="629358"/>
    <lineage>
        <taxon>Eukaryota</taxon>
        <taxon>Metazoa</taxon>
        <taxon>Ecdysozoa</taxon>
        <taxon>Arthropoda</taxon>
        <taxon>Hexapoda</taxon>
        <taxon>Insecta</taxon>
        <taxon>Pterygota</taxon>
        <taxon>Neoptera</taxon>
        <taxon>Polyneoptera</taxon>
        <taxon>Phasmatodea</taxon>
        <taxon>Timematodea</taxon>
        <taxon>Timematoidea</taxon>
        <taxon>Timematidae</taxon>
        <taxon>Timema</taxon>
    </lineage>
</organism>
<keyword evidence="1" id="KW-0812">Transmembrane</keyword>
<sequence>MDLLCLNTSGKLSIDSICQADIVSAACSACVIHACLITVIYIRCTQHMRCGALLPRHCTRSLLFLVLLLAHLTEMADGALQYLQDQQRPLLLVVPTVSLAGWCVALALVRVIETDGRTGFLSVTGALWLLCGAGKALRLVSLVEAGVELRHKLDATRVPDDNLATPRCTMCARESWKSPFDFVRAREKKQKNKLD</sequence>
<feature type="transmembrane region" description="Helical" evidence="1">
    <location>
        <begin position="89"/>
        <end position="109"/>
    </location>
</feature>
<gene>
    <name evidence="2" type="ORF">TGEB3V08_LOCUS6480</name>
</gene>
<protein>
    <recommendedName>
        <fullName evidence="3">Transmembrane protein</fullName>
    </recommendedName>
</protein>
<reference evidence="2" key="1">
    <citation type="submission" date="2020-11" db="EMBL/GenBank/DDBJ databases">
        <authorList>
            <person name="Tran Van P."/>
        </authorList>
    </citation>
    <scope>NUCLEOTIDE SEQUENCE</scope>
</reference>
<accession>A0A7R9K0Z2</accession>
<evidence type="ECO:0000313" key="2">
    <source>
        <dbReference type="EMBL" id="CAD7596637.1"/>
    </source>
</evidence>
<proteinExistence type="predicted"/>